<accession>A0A1H8FIN5</accession>
<dbReference type="Proteomes" id="UP000199054">
    <property type="component" value="Unassembled WGS sequence"/>
</dbReference>
<proteinExistence type="predicted"/>
<name>A0A1H8FIN5_9RHOB</name>
<dbReference type="AlphaFoldDB" id="A0A1H8FIN5"/>
<protein>
    <recommendedName>
        <fullName evidence="1">Pvc16 N-terminal domain-containing protein</fullName>
    </recommendedName>
</protein>
<gene>
    <name evidence="2" type="ORF">SAMN04489859_100471</name>
</gene>
<feature type="domain" description="Pvc16 N-terminal" evidence="1">
    <location>
        <begin position="12"/>
        <end position="179"/>
    </location>
</feature>
<dbReference type="Pfam" id="PF14065">
    <property type="entry name" value="Pvc16_N"/>
    <property type="match status" value="1"/>
</dbReference>
<dbReference type="STRING" id="34002.SAMN04489859_100471"/>
<evidence type="ECO:0000313" key="3">
    <source>
        <dbReference type="Proteomes" id="UP000199054"/>
    </source>
</evidence>
<dbReference type="OrthoDB" id="7756424at2"/>
<organism evidence="2 3">
    <name type="scientific">Paracoccus alcaliphilus</name>
    <dbReference type="NCBI Taxonomy" id="34002"/>
    <lineage>
        <taxon>Bacteria</taxon>
        <taxon>Pseudomonadati</taxon>
        <taxon>Pseudomonadota</taxon>
        <taxon>Alphaproteobacteria</taxon>
        <taxon>Rhodobacterales</taxon>
        <taxon>Paracoccaceae</taxon>
        <taxon>Paracoccus</taxon>
    </lineage>
</organism>
<evidence type="ECO:0000259" key="1">
    <source>
        <dbReference type="Pfam" id="PF14065"/>
    </source>
</evidence>
<reference evidence="2 3" key="1">
    <citation type="submission" date="2016-10" db="EMBL/GenBank/DDBJ databases">
        <authorList>
            <person name="de Groot N.N."/>
        </authorList>
    </citation>
    <scope>NUCLEOTIDE SEQUENCE [LARGE SCALE GENOMIC DNA]</scope>
    <source>
        <strain evidence="2 3">DSM 8512</strain>
    </source>
</reference>
<dbReference type="InterPro" id="IPR025351">
    <property type="entry name" value="Pvc16_N"/>
</dbReference>
<dbReference type="EMBL" id="FODE01000004">
    <property type="protein sequence ID" value="SEN31492.1"/>
    <property type="molecule type" value="Genomic_DNA"/>
</dbReference>
<sequence>MARFTNLHDAGRALAAHLKAGIAPLLGDIAAGPPIENANAQGEAIRVSQLWVTPQPTHRNDDWFIGEDGQRRAPPLSLSAFFVVTAYGTSPAGEPVQALNRLGQALQVIETDPVIEMPIPASANIDPVPGQGRMTVTLVPVAADLMEKIFTPLQMRLRPWALVELGPVQLERLNPPLPAPDIVAPGGVRLVGPRPITRPAILGALPNPLGAGRRLRIETAEAANATELRIGTSSLAIADPPLGPDQIARPDASGHIFATCPPGADPGALDIVLIAPEGGSERHSLTITTGRPALDAPLTPLAPGADLVLTGSDLAGAAQVFLWPARGILSPLEVIELAPTAVTAAQVVVARAALDGAGLRAIPMLAALRMGPNRFTPAVPVEVAP</sequence>
<dbReference type="RefSeq" id="WP_090610664.1">
    <property type="nucleotide sequence ID" value="NZ_CP067124.1"/>
</dbReference>
<evidence type="ECO:0000313" key="2">
    <source>
        <dbReference type="EMBL" id="SEN31492.1"/>
    </source>
</evidence>
<keyword evidence="3" id="KW-1185">Reference proteome</keyword>